<reference evidence="1" key="1">
    <citation type="submission" date="2022-07" db="EMBL/GenBank/DDBJ databases">
        <title>Phylogenomic reconstructions and comparative analyses of Kickxellomycotina fungi.</title>
        <authorList>
            <person name="Reynolds N.K."/>
            <person name="Stajich J.E."/>
            <person name="Barry K."/>
            <person name="Grigoriev I.V."/>
            <person name="Crous P."/>
            <person name="Smith M.E."/>
        </authorList>
    </citation>
    <scope>NUCLEOTIDE SEQUENCE</scope>
    <source>
        <strain evidence="1">CBS 102833</strain>
    </source>
</reference>
<dbReference type="Proteomes" id="UP001140096">
    <property type="component" value="Unassembled WGS sequence"/>
</dbReference>
<name>A0ACC1L559_9FUNG</name>
<keyword evidence="2" id="KW-1185">Reference proteome</keyword>
<accession>A0ACC1L559</accession>
<evidence type="ECO:0000313" key="1">
    <source>
        <dbReference type="EMBL" id="KAJ2801030.1"/>
    </source>
</evidence>
<feature type="non-terminal residue" evidence="1">
    <location>
        <position position="329"/>
    </location>
</feature>
<protein>
    <submittedName>
        <fullName evidence="1">Uncharacterized protein</fullName>
    </submittedName>
</protein>
<evidence type="ECO:0000313" key="2">
    <source>
        <dbReference type="Proteomes" id="UP001140096"/>
    </source>
</evidence>
<dbReference type="EMBL" id="JANBUP010002286">
    <property type="protein sequence ID" value="KAJ2801030.1"/>
    <property type="molecule type" value="Genomic_DNA"/>
</dbReference>
<comment type="caution">
    <text evidence="1">The sequence shown here is derived from an EMBL/GenBank/DDBJ whole genome shotgun (WGS) entry which is preliminary data.</text>
</comment>
<organism evidence="1 2">
    <name type="scientific">Coemansia furcata</name>
    <dbReference type="NCBI Taxonomy" id="417177"/>
    <lineage>
        <taxon>Eukaryota</taxon>
        <taxon>Fungi</taxon>
        <taxon>Fungi incertae sedis</taxon>
        <taxon>Zoopagomycota</taxon>
        <taxon>Kickxellomycotina</taxon>
        <taxon>Kickxellomycetes</taxon>
        <taxon>Kickxellales</taxon>
        <taxon>Kickxellaceae</taxon>
        <taxon>Coemansia</taxon>
    </lineage>
</organism>
<sequence length="329" mass="36339">MKRVRPSHGPANGSAAGPASSVDTQPFSLHEVRRPHLRNPQGIARSIAPRKRMFGLPEAPTYYPTKEEFADPLAYIHKIRPEAEASGLCKIVPPEGWNPTFALDTTKFRFRTRVQQLNSLEGKTRTNLNYLDQLCKFHAQQGNPLTKVPQLDHRPIDLFELRHQVTIRGGFQKVNREKRWAEIGRIMKYDRKSCTSMSTTLKATYSNIVMPFEIYVAKHGGNPPSSPSGAVTDDGIGTRRSKRSRISTDTGDVRRVSLPVTRDLSPSTSDAALGAAYSNDNGPVGDYIDSDMDDDDDEDINGIGGRARTSGGLNADKDPAAPIPERCEV</sequence>
<gene>
    <name evidence="1" type="ORF">H4S07_005034</name>
</gene>
<proteinExistence type="predicted"/>